<dbReference type="PANTHER" id="PTHR31297:SF1">
    <property type="entry name" value="GLUCAN 1,3-BETA-GLUCOSIDASE I_II-RELATED"/>
    <property type="match status" value="1"/>
</dbReference>
<dbReference type="GO" id="GO:0009251">
    <property type="term" value="P:glucan catabolic process"/>
    <property type="evidence" value="ECO:0007669"/>
    <property type="project" value="TreeGrafter"/>
</dbReference>
<dbReference type="InterPro" id="IPR001547">
    <property type="entry name" value="Glyco_hydro_5"/>
</dbReference>
<dbReference type="InterPro" id="IPR050386">
    <property type="entry name" value="Glycosyl_hydrolase_5"/>
</dbReference>
<dbReference type="GO" id="GO:0005576">
    <property type="term" value="C:extracellular region"/>
    <property type="evidence" value="ECO:0007669"/>
    <property type="project" value="UniProtKB-SubCell"/>
</dbReference>
<evidence type="ECO:0000256" key="3">
    <source>
        <dbReference type="ARBA" id="ARBA00022525"/>
    </source>
</evidence>
<dbReference type="Pfam" id="PF00150">
    <property type="entry name" value="Cellulase"/>
    <property type="match status" value="1"/>
</dbReference>
<accession>A0A139IT06</accession>
<dbReference type="PANTHER" id="PTHR31297">
    <property type="entry name" value="GLUCAN ENDO-1,6-BETA-GLUCOSIDASE B"/>
    <property type="match status" value="1"/>
</dbReference>
<evidence type="ECO:0000256" key="9">
    <source>
        <dbReference type="ARBA" id="ARBA00038929"/>
    </source>
</evidence>
<evidence type="ECO:0000313" key="12">
    <source>
        <dbReference type="EMBL" id="KXT17696.1"/>
    </source>
</evidence>
<evidence type="ECO:0000256" key="1">
    <source>
        <dbReference type="ARBA" id="ARBA00004613"/>
    </source>
</evidence>
<sequence>MVPDFFNGTNATDQHSFDASPAAKAKLKSRWETYLTENEVKKVASWGINALRIPIGNSGTAYIKGADACLDNAISWARRHSLKVLVDCHGSPGSQNGFDNSGH</sequence>
<name>A0A139IT06_9PEZI</name>
<evidence type="ECO:0000256" key="8">
    <source>
        <dbReference type="ARBA" id="ARBA00036824"/>
    </source>
</evidence>
<evidence type="ECO:0000256" key="6">
    <source>
        <dbReference type="ARBA" id="ARBA00023295"/>
    </source>
</evidence>
<evidence type="ECO:0000256" key="2">
    <source>
        <dbReference type="ARBA" id="ARBA00005641"/>
    </source>
</evidence>
<dbReference type="GO" id="GO:0009986">
    <property type="term" value="C:cell surface"/>
    <property type="evidence" value="ECO:0007669"/>
    <property type="project" value="TreeGrafter"/>
</dbReference>
<proteinExistence type="inferred from homology"/>
<keyword evidence="7" id="KW-0961">Cell wall biogenesis/degradation</keyword>
<evidence type="ECO:0000256" key="7">
    <source>
        <dbReference type="ARBA" id="ARBA00023316"/>
    </source>
</evidence>
<dbReference type="OrthoDB" id="333024at2759"/>
<dbReference type="Proteomes" id="UP000073492">
    <property type="component" value="Unassembled WGS sequence"/>
</dbReference>
<reference evidence="12 13" key="1">
    <citation type="submission" date="2015-07" db="EMBL/GenBank/DDBJ databases">
        <title>Comparative genomics of the Sigatoka disease complex on banana suggests a link between parallel evolutionary changes in Pseudocercospora fijiensis and Pseudocercospora eumusae and increased virulence on the banana host.</title>
        <authorList>
            <person name="Chang T.-C."/>
            <person name="Salvucci A."/>
            <person name="Crous P.W."/>
            <person name="Stergiopoulos I."/>
        </authorList>
    </citation>
    <scope>NUCLEOTIDE SEQUENCE [LARGE SCALE GENOMIC DNA]</scope>
    <source>
        <strain evidence="12 13">CBS 116634</strain>
    </source>
</reference>
<dbReference type="Gene3D" id="3.20.20.80">
    <property type="entry name" value="Glycosidases"/>
    <property type="match status" value="1"/>
</dbReference>
<evidence type="ECO:0000256" key="5">
    <source>
        <dbReference type="ARBA" id="ARBA00022801"/>
    </source>
</evidence>
<dbReference type="EC" id="3.2.1.58" evidence="9"/>
<dbReference type="EMBL" id="LFZO01000016">
    <property type="protein sequence ID" value="KXT17696.1"/>
    <property type="molecule type" value="Genomic_DNA"/>
</dbReference>
<evidence type="ECO:0000256" key="4">
    <source>
        <dbReference type="ARBA" id="ARBA00022729"/>
    </source>
</evidence>
<keyword evidence="4" id="KW-0732">Signal</keyword>
<keyword evidence="3" id="KW-0964">Secreted</keyword>
<organism evidence="12 13">
    <name type="scientific">Pseudocercospora musae</name>
    <dbReference type="NCBI Taxonomy" id="113226"/>
    <lineage>
        <taxon>Eukaryota</taxon>
        <taxon>Fungi</taxon>
        <taxon>Dikarya</taxon>
        <taxon>Ascomycota</taxon>
        <taxon>Pezizomycotina</taxon>
        <taxon>Dothideomycetes</taxon>
        <taxon>Dothideomycetidae</taxon>
        <taxon>Mycosphaerellales</taxon>
        <taxon>Mycosphaerellaceae</taxon>
        <taxon>Pseudocercospora</taxon>
    </lineage>
</organism>
<comment type="caution">
    <text evidence="12">The sequence shown here is derived from an EMBL/GenBank/DDBJ whole genome shotgun (WGS) entry which is preliminary data.</text>
</comment>
<keyword evidence="6 10" id="KW-0326">Glycosidase</keyword>
<feature type="domain" description="Glycoside hydrolase family 5" evidence="11">
    <location>
        <begin position="27"/>
        <end position="91"/>
    </location>
</feature>
<comment type="catalytic activity">
    <reaction evidence="8">
        <text>Successive hydrolysis of beta-D-glucose units from the non-reducing ends of (1-&gt;3)-beta-D-glucans, releasing alpha-glucose.</text>
        <dbReference type="EC" id="3.2.1.58"/>
    </reaction>
</comment>
<dbReference type="GO" id="GO:0071555">
    <property type="term" value="P:cell wall organization"/>
    <property type="evidence" value="ECO:0007669"/>
    <property type="project" value="UniProtKB-KW"/>
</dbReference>
<evidence type="ECO:0000256" key="10">
    <source>
        <dbReference type="RuleBase" id="RU361153"/>
    </source>
</evidence>
<dbReference type="SUPFAM" id="SSF51445">
    <property type="entry name" value="(Trans)glycosidases"/>
    <property type="match status" value="1"/>
</dbReference>
<dbReference type="InterPro" id="IPR017853">
    <property type="entry name" value="GH"/>
</dbReference>
<dbReference type="STRING" id="113226.A0A139IT06"/>
<keyword evidence="13" id="KW-1185">Reference proteome</keyword>
<comment type="subcellular location">
    <subcellularLocation>
        <location evidence="1">Secreted</location>
    </subcellularLocation>
</comment>
<protein>
    <recommendedName>
        <fullName evidence="9">glucan 1,3-beta-glucosidase</fullName>
        <ecNumber evidence="9">3.2.1.58</ecNumber>
    </recommendedName>
</protein>
<keyword evidence="5 10" id="KW-0378">Hydrolase</keyword>
<evidence type="ECO:0000313" key="13">
    <source>
        <dbReference type="Proteomes" id="UP000073492"/>
    </source>
</evidence>
<dbReference type="GO" id="GO:0004338">
    <property type="term" value="F:glucan exo-1,3-beta-glucosidase activity"/>
    <property type="evidence" value="ECO:0007669"/>
    <property type="project" value="UniProtKB-EC"/>
</dbReference>
<comment type="similarity">
    <text evidence="2 10">Belongs to the glycosyl hydrolase 5 (cellulase A) family.</text>
</comment>
<evidence type="ECO:0000259" key="11">
    <source>
        <dbReference type="Pfam" id="PF00150"/>
    </source>
</evidence>
<gene>
    <name evidence="12" type="ORF">AC579_9012</name>
</gene>
<dbReference type="AlphaFoldDB" id="A0A139IT06"/>